<keyword evidence="4" id="KW-1185">Reference proteome</keyword>
<feature type="region of interest" description="Disordered" evidence="1">
    <location>
        <begin position="354"/>
        <end position="385"/>
    </location>
</feature>
<evidence type="ECO:0000313" key="4">
    <source>
        <dbReference type="Proteomes" id="UP001218218"/>
    </source>
</evidence>
<dbReference type="Pfam" id="PF00271">
    <property type="entry name" value="Helicase_C"/>
    <property type="match status" value="1"/>
</dbReference>
<dbReference type="SMART" id="SM00490">
    <property type="entry name" value="HELICc"/>
    <property type="match status" value="1"/>
</dbReference>
<sequence>MFWWAYYRAAHIGLPTEVVDIVHSGLSARGQVIPIEQFRNGKTKILFGTSKISAGMNFPDVEIVIQYQCQDLTIADFDQLRGRGARSKDRLAVGIIFVEPSMWPGEISIENPGDQDPGMVELVQSTGCAEEIIQRHLGNPPHFRPSYGGVPFWGCHKRLGHETTTCRRSACVLFSLRRGLSRCGSKEVFLVRNSVARDGGKQKVALFGIKGAINLNFSLSPPQLRHQSLSSWSHPFLHLSAQRASILAPHAPQVPGSAVSQHTGSAAHSSHHRHTSRTSGRPRHAASGTSHLMHTPAHQAGWQGIAYQIVAHIVLKVERKSRQKCRARKNTSSSVLINQFGIHWPLRLEPFPNARRSSPLRRATADRGTEMKLEELKPLPNQHLR</sequence>
<feature type="compositionally biased region" description="Basic and acidic residues" evidence="1">
    <location>
        <begin position="363"/>
        <end position="377"/>
    </location>
</feature>
<dbReference type="InterPro" id="IPR001650">
    <property type="entry name" value="Helicase_C-like"/>
</dbReference>
<evidence type="ECO:0000313" key="3">
    <source>
        <dbReference type="EMBL" id="KAJ7362847.1"/>
    </source>
</evidence>
<dbReference type="AlphaFoldDB" id="A0AAD7F2G3"/>
<organism evidence="3 4">
    <name type="scientific">Mycena albidolilacea</name>
    <dbReference type="NCBI Taxonomy" id="1033008"/>
    <lineage>
        <taxon>Eukaryota</taxon>
        <taxon>Fungi</taxon>
        <taxon>Dikarya</taxon>
        <taxon>Basidiomycota</taxon>
        <taxon>Agaricomycotina</taxon>
        <taxon>Agaricomycetes</taxon>
        <taxon>Agaricomycetidae</taxon>
        <taxon>Agaricales</taxon>
        <taxon>Marasmiineae</taxon>
        <taxon>Mycenaceae</taxon>
        <taxon>Mycena</taxon>
    </lineage>
</organism>
<name>A0AAD7F2G3_9AGAR</name>
<feature type="compositionally biased region" description="Basic residues" evidence="1">
    <location>
        <begin position="269"/>
        <end position="284"/>
    </location>
</feature>
<evidence type="ECO:0000256" key="1">
    <source>
        <dbReference type="SAM" id="MobiDB-lite"/>
    </source>
</evidence>
<comment type="caution">
    <text evidence="3">The sequence shown here is derived from an EMBL/GenBank/DDBJ whole genome shotgun (WGS) entry which is preliminary data.</text>
</comment>
<dbReference type="SUPFAM" id="SSF52540">
    <property type="entry name" value="P-loop containing nucleoside triphosphate hydrolases"/>
    <property type="match status" value="1"/>
</dbReference>
<evidence type="ECO:0000259" key="2">
    <source>
        <dbReference type="PROSITE" id="PS51194"/>
    </source>
</evidence>
<reference evidence="3" key="1">
    <citation type="submission" date="2023-03" db="EMBL/GenBank/DDBJ databases">
        <title>Massive genome expansion in bonnet fungi (Mycena s.s.) driven by repeated elements and novel gene families across ecological guilds.</title>
        <authorList>
            <consortium name="Lawrence Berkeley National Laboratory"/>
            <person name="Harder C.B."/>
            <person name="Miyauchi S."/>
            <person name="Viragh M."/>
            <person name="Kuo A."/>
            <person name="Thoen E."/>
            <person name="Andreopoulos B."/>
            <person name="Lu D."/>
            <person name="Skrede I."/>
            <person name="Drula E."/>
            <person name="Henrissat B."/>
            <person name="Morin E."/>
            <person name="Kohler A."/>
            <person name="Barry K."/>
            <person name="LaButti K."/>
            <person name="Morin E."/>
            <person name="Salamov A."/>
            <person name="Lipzen A."/>
            <person name="Mereny Z."/>
            <person name="Hegedus B."/>
            <person name="Baldrian P."/>
            <person name="Stursova M."/>
            <person name="Weitz H."/>
            <person name="Taylor A."/>
            <person name="Grigoriev I.V."/>
            <person name="Nagy L.G."/>
            <person name="Martin F."/>
            <person name="Kauserud H."/>
        </authorList>
    </citation>
    <scope>NUCLEOTIDE SEQUENCE</scope>
    <source>
        <strain evidence="3">CBHHK002</strain>
    </source>
</reference>
<dbReference type="InterPro" id="IPR027417">
    <property type="entry name" value="P-loop_NTPase"/>
</dbReference>
<feature type="region of interest" description="Disordered" evidence="1">
    <location>
        <begin position="251"/>
        <end position="289"/>
    </location>
</feature>
<dbReference type="Gene3D" id="3.40.50.300">
    <property type="entry name" value="P-loop containing nucleotide triphosphate hydrolases"/>
    <property type="match status" value="1"/>
</dbReference>
<accession>A0AAD7F2G3</accession>
<dbReference type="Proteomes" id="UP001218218">
    <property type="component" value="Unassembled WGS sequence"/>
</dbReference>
<dbReference type="EMBL" id="JARIHO010000004">
    <property type="protein sequence ID" value="KAJ7362847.1"/>
    <property type="molecule type" value="Genomic_DNA"/>
</dbReference>
<dbReference type="PROSITE" id="PS51194">
    <property type="entry name" value="HELICASE_CTER"/>
    <property type="match status" value="1"/>
</dbReference>
<gene>
    <name evidence="3" type="ORF">DFH08DRAFT_799871</name>
</gene>
<feature type="domain" description="Helicase C-terminal" evidence="2">
    <location>
        <begin position="1"/>
        <end position="127"/>
    </location>
</feature>
<proteinExistence type="predicted"/>
<protein>
    <recommendedName>
        <fullName evidence="2">Helicase C-terminal domain-containing protein</fullName>
    </recommendedName>
</protein>